<reference evidence="2 3" key="1">
    <citation type="submission" date="2019-02" db="EMBL/GenBank/DDBJ databases">
        <title>Emended description of the genus Rhodopseudomonas and description of Rhodopseudomonas albus sp. nov., a non-phototrophic, heavy-metal-tolerant bacterium isolated from garden soil.</title>
        <authorList>
            <person name="Bao Z."/>
            <person name="Cao W.W."/>
            <person name="Sato Y."/>
            <person name="Nishizawa T."/>
            <person name="Zhao J."/>
            <person name="Guo Y."/>
            <person name="Ohta H."/>
        </authorList>
    </citation>
    <scope>NUCLEOTIDE SEQUENCE [LARGE SCALE GENOMIC DNA]</scope>
    <source>
        <strain evidence="2 3">SK50-23</strain>
    </source>
</reference>
<evidence type="ECO:0000313" key="2">
    <source>
        <dbReference type="EMBL" id="QUS39567.1"/>
    </source>
</evidence>
<sequence>MIKYALAFFLLVSPAAAQTVVQPVGATQAKANNRADLVGKLNDLLSRADSLSSSLQANRVTATDDAAYSDTVTLIVIRSQVYDVQCQIAVLDGQACSSPPPFYGKAVVLKNALSAQNAEAPNKVWRLSGSLTVSAGLSLIGKKIQTITVAGVAAGDVVIITPKVTVPVSFTLGDARASDANTIELSVTFPQLVTLGAAVTIPVDVIVLR</sequence>
<dbReference type="RefSeq" id="WP_211913113.1">
    <property type="nucleotide sequence ID" value="NZ_CP036498.1"/>
</dbReference>
<dbReference type="EMBL" id="CP036498">
    <property type="protein sequence ID" value="QUS39567.1"/>
    <property type="molecule type" value="Genomic_DNA"/>
</dbReference>
<keyword evidence="1" id="KW-0732">Signal</keyword>
<name>A0ABX8A7F7_9BRAD</name>
<proteinExistence type="predicted"/>
<dbReference type="Proteomes" id="UP000682843">
    <property type="component" value="Chromosome"/>
</dbReference>
<organism evidence="2 3">
    <name type="scientific">Tardiphaga alba</name>
    <dbReference type="NCBI Taxonomy" id="340268"/>
    <lineage>
        <taxon>Bacteria</taxon>
        <taxon>Pseudomonadati</taxon>
        <taxon>Pseudomonadota</taxon>
        <taxon>Alphaproteobacteria</taxon>
        <taxon>Hyphomicrobiales</taxon>
        <taxon>Nitrobacteraceae</taxon>
        <taxon>Tardiphaga</taxon>
    </lineage>
</organism>
<protein>
    <recommendedName>
        <fullName evidence="4">DUF4402 domain-containing protein</fullName>
    </recommendedName>
</protein>
<gene>
    <name evidence="2" type="ORF">RPMA_12510</name>
</gene>
<feature type="signal peptide" evidence="1">
    <location>
        <begin position="1"/>
        <end position="17"/>
    </location>
</feature>
<keyword evidence="3" id="KW-1185">Reference proteome</keyword>
<accession>A0ABX8A7F7</accession>
<feature type="chain" id="PRO_5047349104" description="DUF4402 domain-containing protein" evidence="1">
    <location>
        <begin position="18"/>
        <end position="209"/>
    </location>
</feature>
<evidence type="ECO:0000313" key="3">
    <source>
        <dbReference type="Proteomes" id="UP000682843"/>
    </source>
</evidence>
<evidence type="ECO:0000256" key="1">
    <source>
        <dbReference type="SAM" id="SignalP"/>
    </source>
</evidence>
<evidence type="ECO:0008006" key="4">
    <source>
        <dbReference type="Google" id="ProtNLM"/>
    </source>
</evidence>